<keyword evidence="1" id="KW-1133">Transmembrane helix</keyword>
<sequence>MTPGTSSTLVAGTRIHPAGSISVTTSRGSVPVVERHFKTLFSMENFSMDDVALHFISLAFIRISANKVMLEVEAAFAEHYATIQKKLHVRGIVSIILFLIGTIVYDYAILVAGVGTSLTSNQTIFKNAYSMTAFYVTLAFRFGAIIPMLVINIWSAYFATFTTYIRWTWISHLSLGCYPIVYNKLTSDYGVSWFCLFIMYFYSCTPIPFFHMMIYAAMLLLTYAAVMLTGSTATATEQAENAAILREWLYAVLFFVLVSFPSQSREFAIRVSYMSETMLLFQQNKVTTIKLNSLTTL</sequence>
<evidence type="ECO:0000256" key="1">
    <source>
        <dbReference type="SAM" id="Phobius"/>
    </source>
</evidence>
<feature type="transmembrane region" description="Helical" evidence="1">
    <location>
        <begin position="212"/>
        <end position="231"/>
    </location>
</feature>
<accession>A0A1V9Y4D0</accession>
<feature type="transmembrane region" description="Helical" evidence="1">
    <location>
        <begin position="91"/>
        <end position="114"/>
    </location>
</feature>
<gene>
    <name evidence="2" type="ORF">THRCLA_12001</name>
</gene>
<dbReference type="Proteomes" id="UP000243217">
    <property type="component" value="Unassembled WGS sequence"/>
</dbReference>
<name>A0A1V9Y4D0_9STRA</name>
<evidence type="ECO:0000313" key="3">
    <source>
        <dbReference type="Proteomes" id="UP000243217"/>
    </source>
</evidence>
<proteinExistence type="predicted"/>
<dbReference type="OrthoDB" id="75813at2759"/>
<organism evidence="2 3">
    <name type="scientific">Thraustotheca clavata</name>
    <dbReference type="NCBI Taxonomy" id="74557"/>
    <lineage>
        <taxon>Eukaryota</taxon>
        <taxon>Sar</taxon>
        <taxon>Stramenopiles</taxon>
        <taxon>Oomycota</taxon>
        <taxon>Saprolegniomycetes</taxon>
        <taxon>Saprolegniales</taxon>
        <taxon>Achlyaceae</taxon>
        <taxon>Thraustotheca</taxon>
    </lineage>
</organism>
<keyword evidence="3" id="KW-1185">Reference proteome</keyword>
<protein>
    <submittedName>
        <fullName evidence="2">Guanylate cyclase</fullName>
    </submittedName>
</protein>
<comment type="caution">
    <text evidence="2">The sequence shown here is derived from an EMBL/GenBank/DDBJ whole genome shotgun (WGS) entry which is preliminary data.</text>
</comment>
<keyword evidence="1" id="KW-0472">Membrane</keyword>
<feature type="transmembrane region" description="Helical" evidence="1">
    <location>
        <begin position="243"/>
        <end position="260"/>
    </location>
</feature>
<evidence type="ECO:0000313" key="2">
    <source>
        <dbReference type="EMBL" id="OQR80528.1"/>
    </source>
</evidence>
<reference evidence="2 3" key="1">
    <citation type="journal article" date="2014" name="Genome Biol. Evol.">
        <title>The secreted proteins of Achlya hypogyna and Thraustotheca clavata identify the ancestral oomycete secretome and reveal gene acquisitions by horizontal gene transfer.</title>
        <authorList>
            <person name="Misner I."/>
            <person name="Blouin N."/>
            <person name="Leonard G."/>
            <person name="Richards T.A."/>
            <person name="Lane C.E."/>
        </authorList>
    </citation>
    <scope>NUCLEOTIDE SEQUENCE [LARGE SCALE GENOMIC DNA]</scope>
    <source>
        <strain evidence="2 3">ATCC 34112</strain>
    </source>
</reference>
<dbReference type="AlphaFoldDB" id="A0A1V9Y4D0"/>
<keyword evidence="1" id="KW-0812">Transmembrane</keyword>
<dbReference type="EMBL" id="JNBS01005210">
    <property type="protein sequence ID" value="OQR80528.1"/>
    <property type="molecule type" value="Genomic_DNA"/>
</dbReference>
<feature type="transmembrane region" description="Helical" evidence="1">
    <location>
        <begin position="134"/>
        <end position="157"/>
    </location>
</feature>